<dbReference type="CDD" id="cd00637">
    <property type="entry name" value="7tm_classA_rhodopsin-like"/>
    <property type="match status" value="1"/>
</dbReference>
<keyword evidence="4 6" id="KW-0472">Membrane</keyword>
<sequence>MKNESEFLAEFYGPTLFWFGPIFGVMALIVVIGNLLMISIALSTPSIRSVISYWFIIGMGISDLISGLNSSLLYGAAYFCGMNQTCPTLVKICGAISFATVEISFVFPTFITINRYFQVSMLPSDESRFSWFIVSKKAILLLTLCACTYVITTSSIMIVFDGFGEDPMGFYCAKRFTSFWLYLIYMTGAFYAVLSYLTAYIFYGKLQKFIAANVEMAGSTCTIRQNLAQENNDTISVMKMVKLATLIPLFTQTPGFLLEGVQWEVAPLGGANYAASKTKERRNVHRSAPGALKAPQRQCKER</sequence>
<feature type="transmembrane region" description="Helical" evidence="6">
    <location>
        <begin position="180"/>
        <end position="203"/>
    </location>
</feature>
<dbReference type="InterPro" id="IPR000276">
    <property type="entry name" value="GPCR_Rhodpsn"/>
</dbReference>
<keyword evidence="3 6" id="KW-1133">Transmembrane helix</keyword>
<dbReference type="Gene3D" id="1.20.1070.10">
    <property type="entry name" value="Rhodopsin 7-helix transmembrane proteins"/>
    <property type="match status" value="1"/>
</dbReference>
<dbReference type="PROSITE" id="PS50262">
    <property type="entry name" value="G_PROTEIN_RECEP_F1_2"/>
    <property type="match status" value="1"/>
</dbReference>
<feature type="transmembrane region" description="Helical" evidence="6">
    <location>
        <begin position="16"/>
        <end position="42"/>
    </location>
</feature>
<evidence type="ECO:0000256" key="6">
    <source>
        <dbReference type="SAM" id="Phobius"/>
    </source>
</evidence>
<reference evidence="9" key="1">
    <citation type="submission" date="2022-11" db="UniProtKB">
        <authorList>
            <consortium name="WormBaseParasite"/>
        </authorList>
    </citation>
    <scope>IDENTIFICATION</scope>
</reference>
<evidence type="ECO:0000259" key="7">
    <source>
        <dbReference type="PROSITE" id="PS50262"/>
    </source>
</evidence>
<organism evidence="8 9">
    <name type="scientific">Plectus sambesii</name>
    <dbReference type="NCBI Taxonomy" id="2011161"/>
    <lineage>
        <taxon>Eukaryota</taxon>
        <taxon>Metazoa</taxon>
        <taxon>Ecdysozoa</taxon>
        <taxon>Nematoda</taxon>
        <taxon>Chromadorea</taxon>
        <taxon>Plectida</taxon>
        <taxon>Plectina</taxon>
        <taxon>Plectoidea</taxon>
        <taxon>Plectidae</taxon>
        <taxon>Plectus</taxon>
    </lineage>
</organism>
<evidence type="ECO:0000313" key="9">
    <source>
        <dbReference type="WBParaSite" id="PSAMB.scaffold1155size35176.g11423.t1"/>
    </source>
</evidence>
<feature type="transmembrane region" description="Helical" evidence="6">
    <location>
        <begin position="54"/>
        <end position="77"/>
    </location>
</feature>
<dbReference type="AlphaFoldDB" id="A0A914UPD5"/>
<proteinExistence type="predicted"/>
<dbReference type="WBParaSite" id="PSAMB.scaffold1155size35176.g11423.t1">
    <property type="protein sequence ID" value="PSAMB.scaffold1155size35176.g11423.t1"/>
    <property type="gene ID" value="PSAMB.scaffold1155size35176.g11423"/>
</dbReference>
<evidence type="ECO:0000256" key="3">
    <source>
        <dbReference type="ARBA" id="ARBA00022989"/>
    </source>
</evidence>
<protein>
    <submittedName>
        <fullName evidence="9">G-protein coupled receptors family 1 profile domain-containing protein</fullName>
    </submittedName>
</protein>
<dbReference type="GO" id="GO:0016020">
    <property type="term" value="C:membrane"/>
    <property type="evidence" value="ECO:0007669"/>
    <property type="project" value="UniProtKB-SubCell"/>
</dbReference>
<evidence type="ECO:0000256" key="5">
    <source>
        <dbReference type="SAM" id="MobiDB-lite"/>
    </source>
</evidence>
<accession>A0A914UPD5</accession>
<keyword evidence="8" id="KW-1185">Reference proteome</keyword>
<comment type="subcellular location">
    <subcellularLocation>
        <location evidence="1">Membrane</location>
    </subcellularLocation>
</comment>
<feature type="domain" description="G-protein coupled receptors family 1 profile" evidence="7">
    <location>
        <begin position="33"/>
        <end position="258"/>
    </location>
</feature>
<evidence type="ECO:0000256" key="1">
    <source>
        <dbReference type="ARBA" id="ARBA00004370"/>
    </source>
</evidence>
<dbReference type="PRINTS" id="PR00237">
    <property type="entry name" value="GPCRRHODOPSN"/>
</dbReference>
<feature type="transmembrane region" description="Helical" evidence="6">
    <location>
        <begin position="89"/>
        <end position="117"/>
    </location>
</feature>
<dbReference type="GO" id="GO:0004930">
    <property type="term" value="F:G protein-coupled receptor activity"/>
    <property type="evidence" value="ECO:0007669"/>
    <property type="project" value="InterPro"/>
</dbReference>
<keyword evidence="2 6" id="KW-0812">Transmembrane</keyword>
<dbReference type="SUPFAM" id="SSF81321">
    <property type="entry name" value="Family A G protein-coupled receptor-like"/>
    <property type="match status" value="1"/>
</dbReference>
<feature type="region of interest" description="Disordered" evidence="5">
    <location>
        <begin position="277"/>
        <end position="302"/>
    </location>
</feature>
<dbReference type="InterPro" id="IPR017452">
    <property type="entry name" value="GPCR_Rhodpsn_7TM"/>
</dbReference>
<evidence type="ECO:0000256" key="2">
    <source>
        <dbReference type="ARBA" id="ARBA00022692"/>
    </source>
</evidence>
<name>A0A914UPD5_9BILA</name>
<dbReference type="Proteomes" id="UP000887566">
    <property type="component" value="Unplaced"/>
</dbReference>
<evidence type="ECO:0000313" key="8">
    <source>
        <dbReference type="Proteomes" id="UP000887566"/>
    </source>
</evidence>
<feature type="transmembrane region" description="Helical" evidence="6">
    <location>
        <begin position="138"/>
        <end position="160"/>
    </location>
</feature>
<evidence type="ECO:0000256" key="4">
    <source>
        <dbReference type="ARBA" id="ARBA00023136"/>
    </source>
</evidence>